<dbReference type="EMBL" id="JACHGN010000001">
    <property type="protein sequence ID" value="MBB5130349.1"/>
    <property type="molecule type" value="Genomic_DNA"/>
</dbReference>
<feature type="domain" description="GH16" evidence="2">
    <location>
        <begin position="27"/>
        <end position="250"/>
    </location>
</feature>
<dbReference type="SUPFAM" id="SSF49899">
    <property type="entry name" value="Concanavalin A-like lectins/glucanases"/>
    <property type="match status" value="1"/>
</dbReference>
<keyword evidence="1" id="KW-0732">Signal</keyword>
<organism evidence="3 4">
    <name type="scientific">Thermocatellispora tengchongensis</name>
    <dbReference type="NCBI Taxonomy" id="1073253"/>
    <lineage>
        <taxon>Bacteria</taxon>
        <taxon>Bacillati</taxon>
        <taxon>Actinomycetota</taxon>
        <taxon>Actinomycetes</taxon>
        <taxon>Streptosporangiales</taxon>
        <taxon>Streptosporangiaceae</taxon>
        <taxon>Thermocatellispora</taxon>
    </lineage>
</organism>
<gene>
    <name evidence="3" type="ORF">HNP84_000037</name>
</gene>
<name>A0A840NU57_9ACTN</name>
<dbReference type="PROSITE" id="PS51762">
    <property type="entry name" value="GH16_2"/>
    <property type="match status" value="1"/>
</dbReference>
<evidence type="ECO:0000259" key="2">
    <source>
        <dbReference type="PROSITE" id="PS51762"/>
    </source>
</evidence>
<dbReference type="GO" id="GO:0004553">
    <property type="term" value="F:hydrolase activity, hydrolyzing O-glycosyl compounds"/>
    <property type="evidence" value="ECO:0007669"/>
    <property type="project" value="InterPro"/>
</dbReference>
<dbReference type="PANTHER" id="PTHR10963">
    <property type="entry name" value="GLYCOSYL HYDROLASE-RELATED"/>
    <property type="match status" value="1"/>
</dbReference>
<feature type="signal peptide" evidence="1">
    <location>
        <begin position="1"/>
        <end position="26"/>
    </location>
</feature>
<dbReference type="Proteomes" id="UP000578449">
    <property type="component" value="Unassembled WGS sequence"/>
</dbReference>
<dbReference type="InterPro" id="IPR050546">
    <property type="entry name" value="Glycosyl_Hydrlase_16"/>
</dbReference>
<keyword evidence="4" id="KW-1185">Reference proteome</keyword>
<accession>A0A840NU57</accession>
<feature type="chain" id="PRO_5032533819" description="GH16 domain-containing protein" evidence="1">
    <location>
        <begin position="27"/>
        <end position="250"/>
    </location>
</feature>
<dbReference type="RefSeq" id="WP_185047260.1">
    <property type="nucleotide sequence ID" value="NZ_BAABIX010000051.1"/>
</dbReference>
<dbReference type="CDD" id="cd00413">
    <property type="entry name" value="Glyco_hydrolase_16"/>
    <property type="match status" value="1"/>
</dbReference>
<evidence type="ECO:0000313" key="4">
    <source>
        <dbReference type="Proteomes" id="UP000578449"/>
    </source>
</evidence>
<dbReference type="Gene3D" id="2.60.120.200">
    <property type="match status" value="1"/>
</dbReference>
<dbReference type="PANTHER" id="PTHR10963:SF60">
    <property type="entry name" value="GRAM-NEGATIVE BACTERIA-BINDING PROTEIN 1-RELATED"/>
    <property type="match status" value="1"/>
</dbReference>
<dbReference type="InterPro" id="IPR000757">
    <property type="entry name" value="Beta-glucanase-like"/>
</dbReference>
<dbReference type="Pfam" id="PF00722">
    <property type="entry name" value="Glyco_hydro_16"/>
    <property type="match status" value="1"/>
</dbReference>
<proteinExistence type="predicted"/>
<evidence type="ECO:0000313" key="3">
    <source>
        <dbReference type="EMBL" id="MBB5130349.1"/>
    </source>
</evidence>
<protein>
    <recommendedName>
        <fullName evidence="2">GH16 domain-containing protein</fullName>
    </recommendedName>
</protein>
<comment type="caution">
    <text evidence="3">The sequence shown here is derived from an EMBL/GenBank/DDBJ whole genome shotgun (WGS) entry which is preliminary data.</text>
</comment>
<sequence length="250" mass="27144">MITRMFVRTAALAAVLTLAVSSAAFARENGTAVSPCPSGVALEGWGEPAFCEEFETVLDPAEWVLYDSPGHAGNGIRSPGQAFIGGGSLFLYGTADGTTAGMATRYSQPYGRWEARIRLYPGAGSYHPVALLWPDGGGGNVRSATGEEIDYLEVIDDPERQRANFFLHVGGRQEQAHANVDMTQWHTYAVENTPDGVVGYLDGREWFRSSQHTTSPMSATLQLDWFPGEGTPGEAWMEVDYLRIYRSPAG</sequence>
<evidence type="ECO:0000256" key="1">
    <source>
        <dbReference type="SAM" id="SignalP"/>
    </source>
</evidence>
<dbReference type="AlphaFoldDB" id="A0A840NU57"/>
<dbReference type="GO" id="GO:0005975">
    <property type="term" value="P:carbohydrate metabolic process"/>
    <property type="evidence" value="ECO:0007669"/>
    <property type="project" value="InterPro"/>
</dbReference>
<dbReference type="InterPro" id="IPR013320">
    <property type="entry name" value="ConA-like_dom_sf"/>
</dbReference>
<reference evidence="3 4" key="1">
    <citation type="submission" date="2020-08" db="EMBL/GenBank/DDBJ databases">
        <title>Genomic Encyclopedia of Type Strains, Phase IV (KMG-IV): sequencing the most valuable type-strain genomes for metagenomic binning, comparative biology and taxonomic classification.</title>
        <authorList>
            <person name="Goeker M."/>
        </authorList>
    </citation>
    <scope>NUCLEOTIDE SEQUENCE [LARGE SCALE GENOMIC DNA]</scope>
    <source>
        <strain evidence="3 4">DSM 45615</strain>
    </source>
</reference>